<evidence type="ECO:0000313" key="15">
    <source>
        <dbReference type="Proteomes" id="UP001235939"/>
    </source>
</evidence>
<dbReference type="Proteomes" id="UP001235939">
    <property type="component" value="Chromosome 15"/>
</dbReference>
<comment type="pathway">
    <text evidence="2 12">Carbohydrate degradation; glycolysis; pyruvate from D-glyceraldehyde 3-phosphate: step 2/5.</text>
</comment>
<keyword evidence="6" id="KW-0479">Metal-binding</keyword>
<evidence type="ECO:0000256" key="9">
    <source>
        <dbReference type="ARBA" id="ARBA00022840"/>
    </source>
</evidence>
<dbReference type="InterPro" id="IPR015824">
    <property type="entry name" value="Phosphoglycerate_kinase_N"/>
</dbReference>
<evidence type="ECO:0000256" key="7">
    <source>
        <dbReference type="ARBA" id="ARBA00022741"/>
    </source>
</evidence>
<organism evidence="14 15">
    <name type="scientific">Cordylochernes scorpioides</name>
    <dbReference type="NCBI Taxonomy" id="51811"/>
    <lineage>
        <taxon>Eukaryota</taxon>
        <taxon>Metazoa</taxon>
        <taxon>Ecdysozoa</taxon>
        <taxon>Arthropoda</taxon>
        <taxon>Chelicerata</taxon>
        <taxon>Arachnida</taxon>
        <taxon>Pseudoscorpiones</taxon>
        <taxon>Cheliferoidea</taxon>
        <taxon>Chernetidae</taxon>
        <taxon>Cordylochernes</taxon>
    </lineage>
</organism>
<evidence type="ECO:0000256" key="2">
    <source>
        <dbReference type="ARBA" id="ARBA00004838"/>
    </source>
</evidence>
<dbReference type="PANTHER" id="PTHR11406:SF0">
    <property type="entry name" value="PHOSPHOGLYCERATE KINASE"/>
    <property type="match status" value="1"/>
</dbReference>
<evidence type="ECO:0000256" key="8">
    <source>
        <dbReference type="ARBA" id="ARBA00022777"/>
    </source>
</evidence>
<gene>
    <name evidence="14" type="ORF">LAZ67_15002675</name>
</gene>
<keyword evidence="15" id="KW-1185">Reference proteome</keyword>
<keyword evidence="9" id="KW-0067">ATP-binding</keyword>
<reference evidence="14 15" key="1">
    <citation type="submission" date="2022-01" db="EMBL/GenBank/DDBJ databases">
        <title>A chromosomal length assembly of Cordylochernes scorpioides.</title>
        <authorList>
            <person name="Zeh D."/>
            <person name="Zeh J."/>
        </authorList>
    </citation>
    <scope>NUCLEOTIDE SEQUENCE [LARGE SCALE GENOMIC DNA]</scope>
    <source>
        <strain evidence="14">IN4F17</strain>
        <tissue evidence="14">Whole Body</tissue>
    </source>
</reference>
<name>A0ABY6L9R8_9ARAC</name>
<comment type="catalytic activity">
    <reaction evidence="12">
        <text>(2R)-3-phosphoglycerate + ATP = (2R)-3-phospho-glyceroyl phosphate + ADP</text>
        <dbReference type="Rhea" id="RHEA:14801"/>
        <dbReference type="ChEBI" id="CHEBI:30616"/>
        <dbReference type="ChEBI" id="CHEBI:57604"/>
        <dbReference type="ChEBI" id="CHEBI:58272"/>
        <dbReference type="ChEBI" id="CHEBI:456216"/>
        <dbReference type="EC" id="2.7.2.3"/>
    </reaction>
</comment>
<evidence type="ECO:0000256" key="6">
    <source>
        <dbReference type="ARBA" id="ARBA00022723"/>
    </source>
</evidence>
<sequence length="365" mass="39149">MKQCVYRRVQFVADCVGAEVESICMSPAPGSVILLENVRFHPEEEGKGLDHLGNKVIPDKTSVLNFRASLTKLGDIFVNDGFGTAHRAHSSQVGIDLPLRVAGFLMKRELDYFSKVLETPQRPFLVILGGNISTNKLSMDIHVLGIMKPFKKVCSDGKKCRAKVTDKIQLIENLLEKADEMIIGGGMAFPFLQVLHKMEIGASLTTDRAYEIVPCIMEKSKSCGVSIHLPSDFVMADRFEGSAAPHPATLESGIPPGWLGLDCGPASTARFCQVIERAGTVVWNGPMGVFEWDNFSAGSKAVLDKLVELTCTGATVVIGGGDTATCCSKFGAQDKVSHVSTGGGASLELLEGKFLPGLAALTDAF</sequence>
<dbReference type="PANTHER" id="PTHR11406">
    <property type="entry name" value="PHOSPHOGLYCERATE KINASE"/>
    <property type="match status" value="1"/>
</dbReference>
<dbReference type="InterPro" id="IPR001576">
    <property type="entry name" value="Phosphoglycerate_kinase"/>
</dbReference>
<dbReference type="Gene3D" id="3.40.50.1260">
    <property type="entry name" value="Phosphoglycerate kinase, N-terminal domain"/>
    <property type="match status" value="3"/>
</dbReference>
<comment type="subunit">
    <text evidence="13">Monomer.</text>
</comment>
<evidence type="ECO:0000256" key="13">
    <source>
        <dbReference type="RuleBase" id="RU000696"/>
    </source>
</evidence>
<evidence type="ECO:0000256" key="4">
    <source>
        <dbReference type="ARBA" id="ARBA00013061"/>
    </source>
</evidence>
<comment type="similarity">
    <text evidence="3 12">Belongs to the phosphoglycerate kinase family.</text>
</comment>
<dbReference type="SUPFAM" id="SSF53748">
    <property type="entry name" value="Phosphoglycerate kinase"/>
    <property type="match status" value="1"/>
</dbReference>
<dbReference type="EC" id="2.7.2.3" evidence="4 12"/>
<evidence type="ECO:0000256" key="1">
    <source>
        <dbReference type="ARBA" id="ARBA00001946"/>
    </source>
</evidence>
<keyword evidence="7" id="KW-0547">Nucleotide-binding</keyword>
<comment type="cofactor">
    <cofactor evidence="1">
        <name>Mg(2+)</name>
        <dbReference type="ChEBI" id="CHEBI:18420"/>
    </cofactor>
</comment>
<keyword evidence="10" id="KW-0460">Magnesium</keyword>
<dbReference type="Pfam" id="PF00162">
    <property type="entry name" value="PGK"/>
    <property type="match status" value="2"/>
</dbReference>
<evidence type="ECO:0000256" key="11">
    <source>
        <dbReference type="ARBA" id="ARBA00023152"/>
    </source>
</evidence>
<keyword evidence="5 12" id="KW-0808">Transferase</keyword>
<evidence type="ECO:0000313" key="14">
    <source>
        <dbReference type="EMBL" id="UYV77886.1"/>
    </source>
</evidence>
<evidence type="ECO:0000256" key="3">
    <source>
        <dbReference type="ARBA" id="ARBA00008982"/>
    </source>
</evidence>
<keyword evidence="8 12" id="KW-0418">Kinase</keyword>
<dbReference type="PRINTS" id="PR00477">
    <property type="entry name" value="PHGLYCKINASE"/>
</dbReference>
<dbReference type="InterPro" id="IPR036043">
    <property type="entry name" value="Phosphoglycerate_kinase_sf"/>
</dbReference>
<proteinExistence type="inferred from homology"/>
<evidence type="ECO:0000256" key="12">
    <source>
        <dbReference type="RuleBase" id="RU000532"/>
    </source>
</evidence>
<keyword evidence="11" id="KW-0324">Glycolysis</keyword>
<evidence type="ECO:0000256" key="10">
    <source>
        <dbReference type="ARBA" id="ARBA00022842"/>
    </source>
</evidence>
<evidence type="ECO:0000256" key="5">
    <source>
        <dbReference type="ARBA" id="ARBA00022679"/>
    </source>
</evidence>
<protein>
    <recommendedName>
        <fullName evidence="4 12">Phosphoglycerate kinase</fullName>
        <ecNumber evidence="4 12">2.7.2.3</ecNumber>
    </recommendedName>
</protein>
<dbReference type="EMBL" id="CP092877">
    <property type="protein sequence ID" value="UYV77886.1"/>
    <property type="molecule type" value="Genomic_DNA"/>
</dbReference>
<dbReference type="PIRSF" id="PIRSF000724">
    <property type="entry name" value="Pgk"/>
    <property type="match status" value="1"/>
</dbReference>
<accession>A0ABY6L9R8</accession>